<dbReference type="PATRIC" id="fig|1291379.3.peg.712"/>
<keyword evidence="9" id="KW-1185">Reference proteome</keyword>
<feature type="domain" description="Radical SAM core" evidence="6">
    <location>
        <begin position="111"/>
        <end position="252"/>
    </location>
</feature>
<dbReference type="SFLD" id="SFLDS00029">
    <property type="entry name" value="Radical_SAM"/>
    <property type="match status" value="1"/>
</dbReference>
<dbReference type="InterPro" id="IPR058240">
    <property type="entry name" value="rSAM_sf"/>
</dbReference>
<dbReference type="PANTHER" id="PTHR11228">
    <property type="entry name" value="RADICAL SAM DOMAIN PROTEIN"/>
    <property type="match status" value="1"/>
</dbReference>
<dbReference type="CDD" id="cd01335">
    <property type="entry name" value="Radical_SAM"/>
    <property type="match status" value="1"/>
</dbReference>
<dbReference type="Gene3D" id="3.20.20.70">
    <property type="entry name" value="Aldolase class I"/>
    <property type="match status" value="1"/>
</dbReference>
<dbReference type="GeneID" id="301089380"/>
<protein>
    <submittedName>
        <fullName evidence="8">Heme biosynthesis protein related protein</fullName>
    </submittedName>
</protein>
<sequence>MYNINKYIRATQYLNNQGKNWRLYNSQDGNLYYINSALYDIIRYINRHKIESAFDLSTLLCRYFSNNDEVVSLQQFLVSNNIISEDKNKITNQNVLPPFKFKYPLSNLMFVVTNACNLKCIHCYGDYGNMNAYEIYSIDYNKIEKLLPDINTLHTSSVSFTGGEFFLYKDYQRIFELFILNGFEVTIFTNGFLTDKMASFFEKNKDFVYKLKISLDGDKAKHNLIRQKGNSYQNTMKTIYAAEKYEKIDVSIASTALKQNFLTLNKTSKMLNYLFPNIQHTIDVGFDAAGCKKNIFFDIDELDILYSKLPSVLKKRNMVKNKYRCEGGRSLACIDSNMDFKICVIANHKDFIFGNLNNNELVQLWNSPKKTIRKFRKEKSVSTNKCKLCKLNKLCTTKDCRVLAYQYTGSYTNPNPITCFVEEKYEKNSAIF</sequence>
<keyword evidence="3" id="KW-0479">Metal-binding</keyword>
<evidence type="ECO:0000313" key="9">
    <source>
        <dbReference type="Proteomes" id="UP000015620"/>
    </source>
</evidence>
<dbReference type="Pfam" id="PF04055">
    <property type="entry name" value="Radical_SAM"/>
    <property type="match status" value="1"/>
</dbReference>
<reference evidence="8 9" key="1">
    <citation type="journal article" date="2013" name="PLoS ONE">
        <title>Genome-Wide Relatedness of Treponema pedis, from Gingiva and Necrotic Skin Lesions of Pigs, with the Human Oral Pathogen Treponema denticola.</title>
        <authorList>
            <person name="Svartstrom O."/>
            <person name="Mushtaq M."/>
            <person name="Pringle M."/>
            <person name="Segerman B."/>
        </authorList>
    </citation>
    <scope>NUCLEOTIDE SEQUENCE [LARGE SCALE GENOMIC DNA]</scope>
    <source>
        <strain evidence="8">T A4</strain>
    </source>
</reference>
<comment type="cofactor">
    <cofactor evidence="1">
        <name>[4Fe-4S] cluster</name>
        <dbReference type="ChEBI" id="CHEBI:49883"/>
    </cofactor>
</comment>
<dbReference type="KEGG" id="tped:TPE_0715"/>
<evidence type="ECO:0000256" key="1">
    <source>
        <dbReference type="ARBA" id="ARBA00001966"/>
    </source>
</evidence>
<dbReference type="GO" id="GO:0046872">
    <property type="term" value="F:metal ion binding"/>
    <property type="evidence" value="ECO:0007669"/>
    <property type="project" value="UniProtKB-KW"/>
</dbReference>
<dbReference type="AlphaFoldDB" id="S6A339"/>
<evidence type="ECO:0000256" key="5">
    <source>
        <dbReference type="ARBA" id="ARBA00023014"/>
    </source>
</evidence>
<gene>
    <name evidence="8" type="ORF">TPE_0715</name>
</gene>
<dbReference type="SFLD" id="SFLDG01067">
    <property type="entry name" value="SPASM/twitch_domain_containing"/>
    <property type="match status" value="1"/>
</dbReference>
<dbReference type="Proteomes" id="UP000015620">
    <property type="component" value="Chromosome"/>
</dbReference>
<feature type="domain" description="4Fe4S-binding SPASM" evidence="7">
    <location>
        <begin position="325"/>
        <end position="390"/>
    </location>
</feature>
<evidence type="ECO:0000259" key="7">
    <source>
        <dbReference type="Pfam" id="PF13186"/>
    </source>
</evidence>
<dbReference type="InterPro" id="IPR023885">
    <property type="entry name" value="4Fe4S-binding_SPASM_dom"/>
</dbReference>
<dbReference type="PANTHER" id="PTHR11228:SF7">
    <property type="entry name" value="PQQA PEPTIDE CYCLASE"/>
    <property type="match status" value="1"/>
</dbReference>
<evidence type="ECO:0000313" key="8">
    <source>
        <dbReference type="EMBL" id="AGT43211.1"/>
    </source>
</evidence>
<dbReference type="GO" id="GO:0003824">
    <property type="term" value="F:catalytic activity"/>
    <property type="evidence" value="ECO:0007669"/>
    <property type="project" value="InterPro"/>
</dbReference>
<evidence type="ECO:0000259" key="6">
    <source>
        <dbReference type="Pfam" id="PF04055"/>
    </source>
</evidence>
<dbReference type="InterPro" id="IPR013785">
    <property type="entry name" value="Aldolase_TIM"/>
</dbReference>
<keyword evidence="4" id="KW-0408">Iron</keyword>
<dbReference type="NCBIfam" id="TIGR04085">
    <property type="entry name" value="rSAM_more_4Fe4S"/>
    <property type="match status" value="1"/>
</dbReference>
<organism evidence="8 9">
    <name type="scientific">Treponema pedis str. T A4</name>
    <dbReference type="NCBI Taxonomy" id="1291379"/>
    <lineage>
        <taxon>Bacteria</taxon>
        <taxon>Pseudomonadati</taxon>
        <taxon>Spirochaetota</taxon>
        <taxon>Spirochaetia</taxon>
        <taxon>Spirochaetales</taxon>
        <taxon>Treponemataceae</taxon>
        <taxon>Treponema</taxon>
    </lineage>
</organism>
<dbReference type="SFLD" id="SFLDG01386">
    <property type="entry name" value="main_SPASM_domain-containing"/>
    <property type="match status" value="1"/>
</dbReference>
<dbReference type="EMBL" id="CP004120">
    <property type="protein sequence ID" value="AGT43211.1"/>
    <property type="molecule type" value="Genomic_DNA"/>
</dbReference>
<accession>S6A339</accession>
<evidence type="ECO:0000256" key="4">
    <source>
        <dbReference type="ARBA" id="ARBA00023004"/>
    </source>
</evidence>
<keyword evidence="2" id="KW-0949">S-adenosyl-L-methionine</keyword>
<dbReference type="HOGENOM" id="CLU_009273_4_4_12"/>
<dbReference type="Pfam" id="PF13186">
    <property type="entry name" value="SPASM"/>
    <property type="match status" value="1"/>
</dbReference>
<dbReference type="GO" id="GO:0051536">
    <property type="term" value="F:iron-sulfur cluster binding"/>
    <property type="evidence" value="ECO:0007669"/>
    <property type="project" value="UniProtKB-KW"/>
</dbReference>
<dbReference type="OrthoDB" id="363348at2"/>
<name>S6A339_9SPIR</name>
<proteinExistence type="predicted"/>
<dbReference type="InterPro" id="IPR050377">
    <property type="entry name" value="Radical_SAM_PqqE_MftC-like"/>
</dbReference>
<keyword evidence="5" id="KW-0411">Iron-sulfur</keyword>
<dbReference type="SUPFAM" id="SSF102114">
    <property type="entry name" value="Radical SAM enzymes"/>
    <property type="match status" value="1"/>
</dbReference>
<evidence type="ECO:0000256" key="2">
    <source>
        <dbReference type="ARBA" id="ARBA00022691"/>
    </source>
</evidence>
<dbReference type="STRING" id="1291379.TPE_0715"/>
<dbReference type="InterPro" id="IPR007197">
    <property type="entry name" value="rSAM"/>
</dbReference>
<evidence type="ECO:0000256" key="3">
    <source>
        <dbReference type="ARBA" id="ARBA00022723"/>
    </source>
</evidence>
<dbReference type="RefSeq" id="WP_020964511.1">
    <property type="nucleotide sequence ID" value="NC_022097.1"/>
</dbReference>